<dbReference type="Proteomes" id="UP001446871">
    <property type="component" value="Unassembled WGS sequence"/>
</dbReference>
<comment type="caution">
    <text evidence="2">The sequence shown here is derived from an EMBL/GenBank/DDBJ whole genome shotgun (WGS) entry which is preliminary data.</text>
</comment>
<name>A0ABR1TGY9_9PEZI</name>
<protein>
    <recommendedName>
        <fullName evidence="1">Heterokaryon incompatibility domain-containing protein</fullName>
    </recommendedName>
</protein>
<dbReference type="InterPro" id="IPR052895">
    <property type="entry name" value="HetReg/Transcr_Mod"/>
</dbReference>
<gene>
    <name evidence="2" type="ORF">PG996_013931</name>
</gene>
<evidence type="ECO:0000259" key="1">
    <source>
        <dbReference type="Pfam" id="PF06985"/>
    </source>
</evidence>
<organism evidence="2 3">
    <name type="scientific">Apiospora saccharicola</name>
    <dbReference type="NCBI Taxonomy" id="335842"/>
    <lineage>
        <taxon>Eukaryota</taxon>
        <taxon>Fungi</taxon>
        <taxon>Dikarya</taxon>
        <taxon>Ascomycota</taxon>
        <taxon>Pezizomycotina</taxon>
        <taxon>Sordariomycetes</taxon>
        <taxon>Xylariomycetidae</taxon>
        <taxon>Amphisphaeriales</taxon>
        <taxon>Apiosporaceae</taxon>
        <taxon>Apiospora</taxon>
    </lineage>
</organism>
<keyword evidence="3" id="KW-1185">Reference proteome</keyword>
<evidence type="ECO:0000313" key="3">
    <source>
        <dbReference type="Proteomes" id="UP001446871"/>
    </source>
</evidence>
<accession>A0ABR1TGY9</accession>
<evidence type="ECO:0000313" key="2">
    <source>
        <dbReference type="EMBL" id="KAK8045867.1"/>
    </source>
</evidence>
<dbReference type="InterPro" id="IPR010730">
    <property type="entry name" value="HET"/>
</dbReference>
<dbReference type="PANTHER" id="PTHR24148:SF64">
    <property type="entry name" value="HETEROKARYON INCOMPATIBILITY DOMAIN-CONTAINING PROTEIN"/>
    <property type="match status" value="1"/>
</dbReference>
<feature type="domain" description="Heterokaryon incompatibility" evidence="1">
    <location>
        <begin position="44"/>
        <end position="132"/>
    </location>
</feature>
<dbReference type="PANTHER" id="PTHR24148">
    <property type="entry name" value="ANKYRIN REPEAT DOMAIN-CONTAINING PROTEIN 39 HOMOLOG-RELATED"/>
    <property type="match status" value="1"/>
</dbReference>
<sequence>MEFEYQSLQDDKECIRLLEIFPGTSGESIKCGLTEVRLDDERDFMALSYVWGSKENLATITVNGARFQVRRNCEAAIEHIRDPEVSKIIWIDAICINQNSARENAAQVQRMGRTYKDAAKTIIWLGPQETETESTSFLVWGKSRVTDMLQREWWTRVWIIQELCLSKNPVLLIGRREVDWDDFSKKLAFLSQAWNLVRNIGPDRALGSNILINSRALIAIRIKTRAWEGLGRDKVFSLLNIARDNCGVVPDYEHSSRQDPAKPDMEAEINCRITLCIIRSYRNLSILGHLNHSGQARDKYRLPSWVPHWNRPDKGVLGYPEVFMDGPLKQMVYGSDDRDSVTPYAARRQLTSQELDRLEVPGTGPWAIRLPVLDYDDLVEVVDALPPPIILSLL</sequence>
<proteinExistence type="predicted"/>
<reference evidence="2 3" key="1">
    <citation type="submission" date="2023-01" db="EMBL/GenBank/DDBJ databases">
        <title>Analysis of 21 Apiospora genomes using comparative genomics revels a genus with tremendous synthesis potential of carbohydrate active enzymes and secondary metabolites.</title>
        <authorList>
            <person name="Sorensen T."/>
        </authorList>
    </citation>
    <scope>NUCLEOTIDE SEQUENCE [LARGE SCALE GENOMIC DNA]</scope>
    <source>
        <strain evidence="2 3">CBS 83171</strain>
    </source>
</reference>
<dbReference type="EMBL" id="JAQQWM010000009">
    <property type="protein sequence ID" value="KAK8045867.1"/>
    <property type="molecule type" value="Genomic_DNA"/>
</dbReference>
<dbReference type="Pfam" id="PF06985">
    <property type="entry name" value="HET"/>
    <property type="match status" value="1"/>
</dbReference>